<evidence type="ECO:0000256" key="1">
    <source>
        <dbReference type="ARBA" id="ARBA00001974"/>
    </source>
</evidence>
<evidence type="ECO:0000256" key="10">
    <source>
        <dbReference type="ARBA" id="ARBA00023002"/>
    </source>
</evidence>
<dbReference type="NCBIfam" id="NF007000">
    <property type="entry name" value="PRK09463.1"/>
    <property type="match status" value="1"/>
</dbReference>
<dbReference type="AlphaFoldDB" id="K6XCI9"/>
<evidence type="ECO:0000256" key="8">
    <source>
        <dbReference type="ARBA" id="ARBA00022827"/>
    </source>
</evidence>
<dbReference type="FunFam" id="2.40.110.10:FF:000010">
    <property type="entry name" value="Acyl-CoA dehydrogenase"/>
    <property type="match status" value="1"/>
</dbReference>
<evidence type="ECO:0000256" key="3">
    <source>
        <dbReference type="ARBA" id="ARBA00009347"/>
    </source>
</evidence>
<feature type="domain" description="Acyl-CoA dehydrogenase/oxidase C-terminal" evidence="15">
    <location>
        <begin position="361"/>
        <end position="507"/>
    </location>
</feature>
<keyword evidence="9" id="KW-0276">Fatty acid metabolism</keyword>
<evidence type="ECO:0000259" key="15">
    <source>
        <dbReference type="Pfam" id="PF00441"/>
    </source>
</evidence>
<dbReference type="SUPFAM" id="SSF56645">
    <property type="entry name" value="Acyl-CoA dehydrogenase NM domain-like"/>
    <property type="match status" value="1"/>
</dbReference>
<evidence type="ECO:0000256" key="13">
    <source>
        <dbReference type="ARBA" id="ARBA00049247"/>
    </source>
</evidence>
<dbReference type="InterPro" id="IPR015396">
    <property type="entry name" value="FadE_C"/>
</dbReference>
<keyword evidence="10 18" id="KW-0560">Oxidoreductase</keyword>
<dbReference type="EC" id="1.3.8.8" evidence="5"/>
<dbReference type="FunFam" id="1.20.140.10:FF:000009">
    <property type="entry name" value="Acyl-CoA dehydrogenase"/>
    <property type="match status" value="1"/>
</dbReference>
<evidence type="ECO:0000256" key="14">
    <source>
        <dbReference type="SAM" id="Phobius"/>
    </source>
</evidence>
<protein>
    <recommendedName>
        <fullName evidence="6">Acyl-coenzyme A dehydrogenase</fullName>
        <ecNumber evidence="4">1.3.8.7</ecNumber>
        <ecNumber evidence="5">1.3.8.8</ecNumber>
    </recommendedName>
</protein>
<comment type="similarity">
    <text evidence="3">Belongs to the acyl-CoA dehydrogenase family.</text>
</comment>
<gene>
    <name evidence="18" type="primary">fadE</name>
    <name evidence="18" type="ORF">GARC_1358</name>
</gene>
<dbReference type="NCBIfam" id="NF009586">
    <property type="entry name" value="PRK13026.1"/>
    <property type="match status" value="1"/>
</dbReference>
<proteinExistence type="inferred from homology"/>
<evidence type="ECO:0000259" key="17">
    <source>
        <dbReference type="Pfam" id="PF09317"/>
    </source>
</evidence>
<dbReference type="UniPathway" id="UPA00659"/>
<keyword evidence="14" id="KW-0472">Membrane</keyword>
<evidence type="ECO:0000256" key="11">
    <source>
        <dbReference type="ARBA" id="ARBA00023098"/>
    </source>
</evidence>
<dbReference type="EMBL" id="BAEO01000015">
    <property type="protein sequence ID" value="GAC18334.1"/>
    <property type="molecule type" value="Genomic_DNA"/>
</dbReference>
<dbReference type="Gene3D" id="1.20.140.10">
    <property type="entry name" value="Butyryl-CoA Dehydrogenase, subunit A, domain 3"/>
    <property type="match status" value="1"/>
</dbReference>
<dbReference type="eggNOG" id="COG1960">
    <property type="taxonomic scope" value="Bacteria"/>
</dbReference>
<dbReference type="SUPFAM" id="SSF47203">
    <property type="entry name" value="Acyl-CoA dehydrogenase C-terminal domain-like"/>
    <property type="match status" value="1"/>
</dbReference>
<dbReference type="InterPro" id="IPR009075">
    <property type="entry name" value="AcylCo_DH/oxidase_C"/>
</dbReference>
<keyword evidence="7" id="KW-0285">Flavoprotein</keyword>
<dbReference type="PANTHER" id="PTHR48083:SF18">
    <property type="entry name" value="ACYL-COENZYME A DEHYDROGENASE"/>
    <property type="match status" value="1"/>
</dbReference>
<name>K6XCI9_9ALTE</name>
<dbReference type="InterPro" id="IPR013786">
    <property type="entry name" value="AcylCoA_DH/ox_N"/>
</dbReference>
<dbReference type="GO" id="GO:0005737">
    <property type="term" value="C:cytoplasm"/>
    <property type="evidence" value="ECO:0007669"/>
    <property type="project" value="TreeGrafter"/>
</dbReference>
<dbReference type="OrthoDB" id="9802447at2"/>
<dbReference type="GO" id="GO:0004466">
    <property type="term" value="F:long-chain fatty acyl-CoA dehydrogenase activity"/>
    <property type="evidence" value="ECO:0007669"/>
    <property type="project" value="UniProtKB-EC"/>
</dbReference>
<dbReference type="GO" id="GO:0070991">
    <property type="term" value="F:medium-chain fatty acyl-CoA dehydrogenase activity"/>
    <property type="evidence" value="ECO:0007669"/>
    <property type="project" value="UniProtKB-EC"/>
</dbReference>
<dbReference type="InterPro" id="IPR036250">
    <property type="entry name" value="AcylCo_DH-like_C"/>
</dbReference>
<evidence type="ECO:0000256" key="7">
    <source>
        <dbReference type="ARBA" id="ARBA00022630"/>
    </source>
</evidence>
<dbReference type="Gene3D" id="2.40.110.10">
    <property type="entry name" value="Butyryl-CoA Dehydrogenase, subunit A, domain 2"/>
    <property type="match status" value="1"/>
</dbReference>
<dbReference type="InterPro" id="IPR046373">
    <property type="entry name" value="Acyl-CoA_Oxase/DH_mid-dom_sf"/>
</dbReference>
<dbReference type="STRING" id="493475.GARC_1358"/>
<dbReference type="Gene3D" id="1.10.540.10">
    <property type="entry name" value="Acyl-CoA dehydrogenase/oxidase, N-terminal domain"/>
    <property type="match status" value="1"/>
</dbReference>
<keyword evidence="19" id="KW-1185">Reference proteome</keyword>
<keyword evidence="14" id="KW-0812">Transmembrane</keyword>
<evidence type="ECO:0000256" key="2">
    <source>
        <dbReference type="ARBA" id="ARBA00005005"/>
    </source>
</evidence>
<dbReference type="InterPro" id="IPR047634">
    <property type="entry name" value="FadE"/>
</dbReference>
<feature type="transmembrane region" description="Helical" evidence="14">
    <location>
        <begin position="6"/>
        <end position="22"/>
    </location>
</feature>
<evidence type="ECO:0000256" key="12">
    <source>
        <dbReference type="ARBA" id="ARBA00047882"/>
    </source>
</evidence>
<comment type="cofactor">
    <cofactor evidence="1">
        <name>FAD</name>
        <dbReference type="ChEBI" id="CHEBI:57692"/>
    </cofactor>
</comment>
<feature type="transmembrane region" description="Helical" evidence="14">
    <location>
        <begin position="29"/>
        <end position="57"/>
    </location>
</feature>
<dbReference type="EC" id="1.3.8.7" evidence="4"/>
<evidence type="ECO:0000256" key="6">
    <source>
        <dbReference type="ARBA" id="ARBA00020144"/>
    </source>
</evidence>
<dbReference type="InterPro" id="IPR037069">
    <property type="entry name" value="AcylCoA_DH/ox_N_sf"/>
</dbReference>
<feature type="domain" description="Acyl-CoA dehydrogenase C-terminal bacterial-type" evidence="17">
    <location>
        <begin position="515"/>
        <end position="797"/>
    </location>
</feature>
<evidence type="ECO:0000256" key="9">
    <source>
        <dbReference type="ARBA" id="ARBA00022832"/>
    </source>
</evidence>
<evidence type="ECO:0000256" key="5">
    <source>
        <dbReference type="ARBA" id="ARBA00012040"/>
    </source>
</evidence>
<dbReference type="Pfam" id="PF09317">
    <property type="entry name" value="ACDH_C"/>
    <property type="match status" value="1"/>
</dbReference>
<accession>K6XCI9</accession>
<dbReference type="NCBIfam" id="NF038187">
    <property type="entry name" value="FadE_coli"/>
    <property type="match status" value="1"/>
</dbReference>
<dbReference type="CDD" id="cd00567">
    <property type="entry name" value="ACAD"/>
    <property type="match status" value="1"/>
</dbReference>
<reference evidence="18 19" key="1">
    <citation type="journal article" date="2017" name="Antonie Van Leeuwenhoek">
        <title>Rhizobium rhizosphaerae sp. nov., a novel species isolated from rice rhizosphere.</title>
        <authorList>
            <person name="Zhao J.J."/>
            <person name="Zhang J."/>
            <person name="Zhang R.J."/>
            <person name="Zhang C.W."/>
            <person name="Yin H.Q."/>
            <person name="Zhang X.X."/>
        </authorList>
    </citation>
    <scope>NUCLEOTIDE SEQUENCE [LARGE SCALE GENOMIC DNA]</scope>
    <source>
        <strain evidence="18 19">BSs20135</strain>
    </source>
</reference>
<comment type="pathway">
    <text evidence="2">Lipid metabolism; fatty acid beta-oxidation.</text>
</comment>
<evidence type="ECO:0000313" key="19">
    <source>
        <dbReference type="Proteomes" id="UP000006327"/>
    </source>
</evidence>
<organism evidence="18 19">
    <name type="scientific">Paraglaciecola arctica BSs20135</name>
    <dbReference type="NCBI Taxonomy" id="493475"/>
    <lineage>
        <taxon>Bacteria</taxon>
        <taxon>Pseudomonadati</taxon>
        <taxon>Pseudomonadota</taxon>
        <taxon>Gammaproteobacteria</taxon>
        <taxon>Alteromonadales</taxon>
        <taxon>Alteromonadaceae</taxon>
        <taxon>Paraglaciecola</taxon>
    </lineage>
</organism>
<evidence type="ECO:0000313" key="18">
    <source>
        <dbReference type="EMBL" id="GAC18334.1"/>
    </source>
</evidence>
<dbReference type="GO" id="GO:0033539">
    <property type="term" value="P:fatty acid beta-oxidation using acyl-CoA dehydrogenase"/>
    <property type="evidence" value="ECO:0007669"/>
    <property type="project" value="InterPro"/>
</dbReference>
<evidence type="ECO:0000259" key="16">
    <source>
        <dbReference type="Pfam" id="PF02771"/>
    </source>
</evidence>
<dbReference type="InterPro" id="IPR009100">
    <property type="entry name" value="AcylCoA_DH/oxidase_NM_dom_sf"/>
</dbReference>
<comment type="catalytic activity">
    <reaction evidence="12">
        <text>a medium-chain 2,3-saturated fatty acyl-CoA + oxidized [electron-transfer flavoprotein] + H(+) = a medium-chain (2E)-enoyl-CoA + reduced [electron-transfer flavoprotein]</text>
        <dbReference type="Rhea" id="RHEA:14477"/>
        <dbReference type="Rhea" id="RHEA-COMP:10685"/>
        <dbReference type="Rhea" id="RHEA-COMP:10686"/>
        <dbReference type="ChEBI" id="CHEBI:15378"/>
        <dbReference type="ChEBI" id="CHEBI:57692"/>
        <dbReference type="ChEBI" id="CHEBI:58307"/>
        <dbReference type="ChEBI" id="CHEBI:83723"/>
        <dbReference type="ChEBI" id="CHEBI:83726"/>
        <dbReference type="EC" id="1.3.8.7"/>
    </reaction>
</comment>
<sequence>MQILMWFLYVIAALGVTSYFRMKLFNATIAIFCLFVVGNIIGLIGEFTWLAFLIVALPLNIESVRKQYISEPIFKIYKKIMPEMSSTEKDAIDAGTVWWDGEIFSGNPNWQMLHNIPQARLTAEEQAFLDGPVEEVCKMCDDWEITHKNADLSAEVWQYLKDHKFFAMIIKKEFGGLDFSAYCQSRVLQKLSSVSAVLSTTVGVPNSLGPGELLQHYGTEEQQNHYLPRLAVGDEIPCFALTGPEAGSDAGSLPDSGIVCKGQWNGEEILGMRLTFDKRYITLAPVATVIGLAFKMYDPDGLLGDEQELGITCALLPRDTAGMEIGNRHFPLNVPFQNGPIRGQDIFVPLDYIIGGTKMIGQGWRMLVECLSVGRVITLPSNSAGGAKSIALATGAYARIRRQFKMPIGKMEGIEEMLGRIGGNAYLMDAVTSFSTKGIDLGEKPSVISAICKYHLTEKMRQVINDSMDVHGGKGIMLGANNYLGRAYQGAPIAITVEGANILTRNMMIYGQGAMRCHPYVLKELLAANNPDADESLEQFDEAVFGHIGFAISNLFRSLWFSLTGAQLTKAPFDDETSGYYRSMQRYSSNMAFLSDVAMAVLGGELKRRERISARLGDILSYLYLTSCVLKRFDDEGRKADDLPLVHWAMQDSLHKLEIALEELFDNFPSKIMGKALKLIIMPFGKKYKRPSDQLEHDIATLLQTPNEARNRLGAGQYLSRVPGNLMGDLEQTLENVVAAEPIYNKVCKAAKEYLPFTELDKVADRGLELQVITEEQASLLRETEKGRLRTINVDDFKHSELVQTVEIEKPKPKRKPRATKTV</sequence>
<keyword evidence="11" id="KW-0443">Lipid metabolism</keyword>
<comment type="catalytic activity">
    <reaction evidence="13">
        <text>a long-chain 2,3-saturated fatty acyl-CoA + oxidized [electron-transfer flavoprotein] + H(+) = a long-chain (2E)-enoyl-CoA + reduced [electron-transfer flavoprotein]</text>
        <dbReference type="Rhea" id="RHEA:17721"/>
        <dbReference type="Rhea" id="RHEA-COMP:10685"/>
        <dbReference type="Rhea" id="RHEA-COMP:10686"/>
        <dbReference type="ChEBI" id="CHEBI:15378"/>
        <dbReference type="ChEBI" id="CHEBI:57692"/>
        <dbReference type="ChEBI" id="CHEBI:58307"/>
        <dbReference type="ChEBI" id="CHEBI:83721"/>
        <dbReference type="ChEBI" id="CHEBI:83727"/>
        <dbReference type="EC" id="1.3.8.8"/>
    </reaction>
</comment>
<dbReference type="Pfam" id="PF02771">
    <property type="entry name" value="Acyl-CoA_dh_N"/>
    <property type="match status" value="1"/>
</dbReference>
<comment type="caution">
    <text evidence="18">The sequence shown here is derived from an EMBL/GenBank/DDBJ whole genome shotgun (WGS) entry which is preliminary data.</text>
</comment>
<dbReference type="InterPro" id="IPR050741">
    <property type="entry name" value="Acyl-CoA_dehydrogenase"/>
</dbReference>
<feature type="domain" description="Acyl-CoA dehydrogenase/oxidase N-terminal" evidence="16">
    <location>
        <begin position="135"/>
        <end position="233"/>
    </location>
</feature>
<dbReference type="FunFam" id="1.10.540.10:FF:000004">
    <property type="entry name" value="Acyl-CoA dehydrogenase"/>
    <property type="match status" value="1"/>
</dbReference>
<dbReference type="RefSeq" id="WP_007618051.1">
    <property type="nucleotide sequence ID" value="NZ_BAEO01000015.1"/>
</dbReference>
<keyword evidence="14" id="KW-1133">Transmembrane helix</keyword>
<dbReference type="PANTHER" id="PTHR48083">
    <property type="entry name" value="MEDIUM-CHAIN SPECIFIC ACYL-COA DEHYDROGENASE, MITOCHONDRIAL-RELATED"/>
    <property type="match status" value="1"/>
</dbReference>
<dbReference type="Pfam" id="PF00441">
    <property type="entry name" value="Acyl-CoA_dh_1"/>
    <property type="match status" value="1"/>
</dbReference>
<dbReference type="GO" id="GO:0050660">
    <property type="term" value="F:flavin adenine dinucleotide binding"/>
    <property type="evidence" value="ECO:0007669"/>
    <property type="project" value="InterPro"/>
</dbReference>
<dbReference type="Proteomes" id="UP000006327">
    <property type="component" value="Unassembled WGS sequence"/>
</dbReference>
<keyword evidence="8" id="KW-0274">FAD</keyword>
<evidence type="ECO:0000256" key="4">
    <source>
        <dbReference type="ARBA" id="ARBA00012033"/>
    </source>
</evidence>